<keyword evidence="2 6" id="KW-0328">Glycosyltransferase</keyword>
<dbReference type="RefSeq" id="WP_190479107.1">
    <property type="nucleotide sequence ID" value="NZ_JACJSG010000062.1"/>
</dbReference>
<keyword evidence="3 6" id="KW-0808">Transferase</keyword>
<dbReference type="InterPro" id="IPR029494">
    <property type="entry name" value="DarT"/>
</dbReference>
<comment type="caution">
    <text evidence="8">The sequence shown here is derived from an EMBL/GenBank/DDBJ whole genome shotgun (WGS) entry which is preliminary data.</text>
</comment>
<accession>A0ABR8DCC6</accession>
<evidence type="ECO:0000256" key="1">
    <source>
        <dbReference type="ARBA" id="ARBA00022649"/>
    </source>
</evidence>
<sequence length="211" mass="24401">MPTPIYHITHINNLPSILKSGGLMSNSRLRQEKMKYLDIAYEHIQDRRGMKPVPCGAGGTLHDYVPFYFAPRSPMLYANHKKTVDKYSGGQIPILHLVSSAEAVDSAGLCFVGADGHAAMEYTAFFDEIEYLYLDGIIDWEIMEANYWADTEEDGDRKRRRQAEFLVHQFFPWELIQEIGVINTTIQAQVREILQNFKVQTPIRVYSKWYY</sequence>
<gene>
    <name evidence="8" type="ORF">H6G83_30500</name>
</gene>
<keyword evidence="9" id="KW-1185">Reference proteome</keyword>
<feature type="active site" description="Proton acceptor" evidence="6">
    <location>
        <position position="48"/>
    </location>
</feature>
<keyword evidence="4 6" id="KW-0548">Nucleotidyltransferase</keyword>
<dbReference type="PROSITE" id="PS52018">
    <property type="entry name" value="DART"/>
    <property type="match status" value="1"/>
</dbReference>
<dbReference type="EMBL" id="JACJSG010000062">
    <property type="protein sequence ID" value="MBD2504880.1"/>
    <property type="molecule type" value="Genomic_DNA"/>
</dbReference>
<evidence type="ECO:0000256" key="6">
    <source>
        <dbReference type="PROSITE-ProRule" id="PRU01362"/>
    </source>
</evidence>
<comment type="caution">
    <text evidence="6">Lacks conserved residue(s) required for the propagation of feature annotation.</text>
</comment>
<protein>
    <submittedName>
        <fullName evidence="8">DUF4433 domain-containing protein</fullName>
    </submittedName>
</protein>
<evidence type="ECO:0000259" key="7">
    <source>
        <dbReference type="PROSITE" id="PS52018"/>
    </source>
</evidence>
<keyword evidence="1 6" id="KW-1277">Toxin-antitoxin system</keyword>
<keyword evidence="5 6" id="KW-0238">DNA-binding</keyword>
<feature type="binding site" evidence="6">
    <location>
        <position position="48"/>
    </location>
    <ligand>
        <name>NAD(+)</name>
        <dbReference type="ChEBI" id="CHEBI:57540"/>
    </ligand>
</feature>
<dbReference type="Pfam" id="PF14487">
    <property type="entry name" value="DarT"/>
    <property type="match status" value="1"/>
</dbReference>
<evidence type="ECO:0000313" key="8">
    <source>
        <dbReference type="EMBL" id="MBD2504880.1"/>
    </source>
</evidence>
<evidence type="ECO:0000256" key="3">
    <source>
        <dbReference type="ARBA" id="ARBA00022679"/>
    </source>
</evidence>
<feature type="domain" description="DarT" evidence="7">
    <location>
        <begin position="3"/>
        <end position="211"/>
    </location>
</feature>
<evidence type="ECO:0000256" key="2">
    <source>
        <dbReference type="ARBA" id="ARBA00022676"/>
    </source>
</evidence>
<comment type="catalytic activity">
    <reaction evidence="6">
        <text>a thymidine in DNA + NAD(+) = an N-(ADP-alpha-D-ribosyl)-thymidine in DNA + nicotinamide + H(+)</text>
        <dbReference type="Rhea" id="RHEA:71651"/>
        <dbReference type="Rhea" id="RHEA-COMP:13556"/>
        <dbReference type="Rhea" id="RHEA-COMP:18051"/>
        <dbReference type="ChEBI" id="CHEBI:15378"/>
        <dbReference type="ChEBI" id="CHEBI:17154"/>
        <dbReference type="ChEBI" id="CHEBI:57540"/>
        <dbReference type="ChEBI" id="CHEBI:137386"/>
        <dbReference type="ChEBI" id="CHEBI:191199"/>
    </reaction>
</comment>
<evidence type="ECO:0000313" key="9">
    <source>
        <dbReference type="Proteomes" id="UP000661112"/>
    </source>
</evidence>
<feature type="active site" evidence="6">
    <location>
        <position position="164"/>
    </location>
</feature>
<dbReference type="Proteomes" id="UP000661112">
    <property type="component" value="Unassembled WGS sequence"/>
</dbReference>
<reference evidence="8 9" key="1">
    <citation type="journal article" date="2020" name="ISME J.">
        <title>Comparative genomics reveals insights into cyanobacterial evolution and habitat adaptation.</title>
        <authorList>
            <person name="Chen M.Y."/>
            <person name="Teng W.K."/>
            <person name="Zhao L."/>
            <person name="Hu C.X."/>
            <person name="Zhou Y.K."/>
            <person name="Han B.P."/>
            <person name="Song L.R."/>
            <person name="Shu W.S."/>
        </authorList>
    </citation>
    <scope>NUCLEOTIDE SEQUENCE [LARGE SCALE GENOMIC DNA]</scope>
    <source>
        <strain evidence="8 9">FACHB-119</strain>
    </source>
</reference>
<feature type="binding site" evidence="6">
    <location>
        <begin position="7"/>
        <end position="9"/>
    </location>
    <ligand>
        <name>NAD(+)</name>
        <dbReference type="ChEBI" id="CHEBI:57540"/>
    </ligand>
</feature>
<comment type="similarity">
    <text evidence="6">Belongs to the DarT ADP-ribosyltransferase family.</text>
</comment>
<proteinExistence type="inferred from homology"/>
<organism evidence="8 9">
    <name type="scientific">Anabaena azotica FACHB-119</name>
    <dbReference type="NCBI Taxonomy" id="947527"/>
    <lineage>
        <taxon>Bacteria</taxon>
        <taxon>Bacillati</taxon>
        <taxon>Cyanobacteriota</taxon>
        <taxon>Cyanophyceae</taxon>
        <taxon>Nostocales</taxon>
        <taxon>Nostocaceae</taxon>
        <taxon>Anabaena</taxon>
        <taxon>Anabaena azotica</taxon>
    </lineage>
</organism>
<evidence type="ECO:0000256" key="5">
    <source>
        <dbReference type="ARBA" id="ARBA00023125"/>
    </source>
</evidence>
<evidence type="ECO:0000256" key="4">
    <source>
        <dbReference type="ARBA" id="ARBA00022695"/>
    </source>
</evidence>
<name>A0ABR8DCC6_9NOST</name>